<proteinExistence type="predicted"/>
<dbReference type="InterPro" id="IPR015060">
    <property type="entry name" value="Aca2_YdiL-like"/>
</dbReference>
<dbReference type="Proteomes" id="UP000254428">
    <property type="component" value="Unassembled WGS sequence"/>
</dbReference>
<accession>A0A376P825</accession>
<dbReference type="AlphaFoldDB" id="A0A376P825"/>
<dbReference type="Pfam" id="PF08965">
    <property type="entry name" value="Aca2_YdiL"/>
    <property type="match status" value="1"/>
</dbReference>
<name>A0A376P825_ECOLX</name>
<reference evidence="1 2" key="1">
    <citation type="submission" date="2018-06" db="EMBL/GenBank/DDBJ databases">
        <authorList>
            <consortium name="Pathogen Informatics"/>
            <person name="Doyle S."/>
        </authorList>
    </citation>
    <scope>NUCLEOTIDE SEQUENCE [LARGE SCALE GENOMIC DNA]</scope>
    <source>
        <strain evidence="1 2">NCTC11341</strain>
    </source>
</reference>
<evidence type="ECO:0000313" key="1">
    <source>
        <dbReference type="EMBL" id="STH73984.1"/>
    </source>
</evidence>
<dbReference type="InterPro" id="IPR027910">
    <property type="entry name" value="YdiL_sf"/>
</dbReference>
<dbReference type="InterPro" id="IPR010982">
    <property type="entry name" value="Lambda_DNA-bd_dom_sf"/>
</dbReference>
<protein>
    <submittedName>
        <fullName evidence="1">YdiL protein</fullName>
    </submittedName>
</protein>
<gene>
    <name evidence="1" type="primary">ydiL_1</name>
    <name evidence="1" type="ORF">NCTC11341_05710</name>
</gene>
<dbReference type="SUPFAM" id="SSF47413">
    <property type="entry name" value="lambda repressor-like DNA-binding domains"/>
    <property type="match status" value="1"/>
</dbReference>
<evidence type="ECO:0000313" key="2">
    <source>
        <dbReference type="Proteomes" id="UP000254428"/>
    </source>
</evidence>
<dbReference type="GO" id="GO:0003677">
    <property type="term" value="F:DNA binding"/>
    <property type="evidence" value="ECO:0007669"/>
    <property type="project" value="InterPro"/>
</dbReference>
<sequence length="46" mass="5360">MNAYELQALRHIFAMTIDECATWIAQTGDSESWRQWEMANAPFLIV</sequence>
<organism evidence="1 2">
    <name type="scientific">Escherichia coli</name>
    <dbReference type="NCBI Taxonomy" id="562"/>
    <lineage>
        <taxon>Bacteria</taxon>
        <taxon>Pseudomonadati</taxon>
        <taxon>Pseudomonadota</taxon>
        <taxon>Gammaproteobacteria</taxon>
        <taxon>Enterobacterales</taxon>
        <taxon>Enterobacteriaceae</taxon>
        <taxon>Escherichia</taxon>
    </lineage>
</organism>
<dbReference type="Gene3D" id="1.10.3100.10">
    <property type="entry name" value="Putative cytoplasmic protein"/>
    <property type="match status" value="1"/>
</dbReference>
<dbReference type="EMBL" id="UGBT01000002">
    <property type="protein sequence ID" value="STH73984.1"/>
    <property type="molecule type" value="Genomic_DNA"/>
</dbReference>